<gene>
    <name evidence="12" type="ORF">GCM10012286_75950</name>
</gene>
<dbReference type="SUPFAM" id="SSF50022">
    <property type="entry name" value="ISP domain"/>
    <property type="match status" value="1"/>
</dbReference>
<dbReference type="EMBL" id="BMNG01000022">
    <property type="protein sequence ID" value="GGO57940.1"/>
    <property type="molecule type" value="Genomic_DNA"/>
</dbReference>
<reference evidence="13" key="1">
    <citation type="journal article" date="2019" name="Int. J. Syst. Evol. Microbiol.">
        <title>The Global Catalogue of Microorganisms (GCM) 10K type strain sequencing project: providing services to taxonomists for standard genome sequencing and annotation.</title>
        <authorList>
            <consortium name="The Broad Institute Genomics Platform"/>
            <consortium name="The Broad Institute Genome Sequencing Center for Infectious Disease"/>
            <person name="Wu L."/>
            <person name="Ma J."/>
        </authorList>
    </citation>
    <scope>NUCLEOTIDE SEQUENCE [LARGE SCALE GENOMIC DNA]</scope>
    <source>
        <strain evidence="13">CGMCC 4.7349</strain>
    </source>
</reference>
<dbReference type="InterPro" id="IPR017941">
    <property type="entry name" value="Rieske_2Fe-2S"/>
</dbReference>
<evidence type="ECO:0000313" key="12">
    <source>
        <dbReference type="EMBL" id="GGO57940.1"/>
    </source>
</evidence>
<keyword evidence="6" id="KW-0411">Iron-sulfur</keyword>
<keyword evidence="7" id="KW-1015">Disulfide bond</keyword>
<dbReference type="Pfam" id="PF00355">
    <property type="entry name" value="Rieske"/>
    <property type="match status" value="1"/>
</dbReference>
<feature type="domain" description="Rieske" evidence="11">
    <location>
        <begin position="69"/>
        <end position="161"/>
    </location>
</feature>
<sequence>MSGGRRAPGRPTRRTALAAGALAAAAATGCAKYGDEGAADPEPPPGAPDAAESSPASPGASGKKPPAGPELARTADIPVGGGKVFGAEKVVVTQPAEGEFKAFSSVCTHQGCTVREVDGGTINCPCHGSRFRVADGAVAGGPAPRPLPPRDIAVRGNSIRLT</sequence>
<keyword evidence="5" id="KW-0408">Iron</keyword>
<dbReference type="CDD" id="cd03467">
    <property type="entry name" value="Rieske"/>
    <property type="match status" value="1"/>
</dbReference>
<feature type="compositionally biased region" description="Low complexity" evidence="10">
    <location>
        <begin position="48"/>
        <end position="65"/>
    </location>
</feature>
<dbReference type="InterPro" id="IPR036922">
    <property type="entry name" value="Rieske_2Fe-2S_sf"/>
</dbReference>
<dbReference type="Proteomes" id="UP000656881">
    <property type="component" value="Unassembled WGS sequence"/>
</dbReference>
<organism evidence="12 13">
    <name type="scientific">Streptomyces lasiicapitis</name>
    <dbReference type="NCBI Taxonomy" id="1923961"/>
    <lineage>
        <taxon>Bacteria</taxon>
        <taxon>Bacillati</taxon>
        <taxon>Actinomycetota</taxon>
        <taxon>Actinomycetes</taxon>
        <taxon>Kitasatosporales</taxon>
        <taxon>Streptomycetaceae</taxon>
        <taxon>Streptomyces</taxon>
    </lineage>
</organism>
<dbReference type="RefSeq" id="WP_189177341.1">
    <property type="nucleotide sequence ID" value="NZ_BMNG01000022.1"/>
</dbReference>
<evidence type="ECO:0000256" key="3">
    <source>
        <dbReference type="ARBA" id="ARBA00022714"/>
    </source>
</evidence>
<accession>A0ABQ2MXS4</accession>
<comment type="caution">
    <text evidence="12">The sequence shown here is derived from an EMBL/GenBank/DDBJ whole genome shotgun (WGS) entry which is preliminary data.</text>
</comment>
<evidence type="ECO:0000256" key="9">
    <source>
        <dbReference type="ARBA" id="ARBA00034078"/>
    </source>
</evidence>
<name>A0ABQ2MXS4_9ACTN</name>
<dbReference type="InterPro" id="IPR005805">
    <property type="entry name" value="Rieske_Fe-S_prot_C"/>
</dbReference>
<evidence type="ECO:0000259" key="11">
    <source>
        <dbReference type="PROSITE" id="PS51296"/>
    </source>
</evidence>
<dbReference type="PANTHER" id="PTHR10134">
    <property type="entry name" value="CYTOCHROME B-C1 COMPLEX SUBUNIT RIESKE, MITOCHONDRIAL"/>
    <property type="match status" value="1"/>
</dbReference>
<evidence type="ECO:0000256" key="6">
    <source>
        <dbReference type="ARBA" id="ARBA00023014"/>
    </source>
</evidence>
<evidence type="ECO:0000256" key="2">
    <source>
        <dbReference type="ARBA" id="ARBA00015816"/>
    </source>
</evidence>
<evidence type="ECO:0000256" key="4">
    <source>
        <dbReference type="ARBA" id="ARBA00022723"/>
    </source>
</evidence>
<dbReference type="Gene3D" id="2.102.10.10">
    <property type="entry name" value="Rieske [2Fe-2S] iron-sulphur domain"/>
    <property type="match status" value="1"/>
</dbReference>
<evidence type="ECO:0000313" key="13">
    <source>
        <dbReference type="Proteomes" id="UP000656881"/>
    </source>
</evidence>
<evidence type="ECO:0000256" key="10">
    <source>
        <dbReference type="SAM" id="MobiDB-lite"/>
    </source>
</evidence>
<dbReference type="PROSITE" id="PS51296">
    <property type="entry name" value="RIESKE"/>
    <property type="match status" value="1"/>
</dbReference>
<keyword evidence="13" id="KW-1185">Reference proteome</keyword>
<protein>
    <recommendedName>
        <fullName evidence="2">Cytochrome bc1 complex Rieske iron-sulfur subunit</fullName>
    </recommendedName>
    <alternativeName>
        <fullName evidence="8">Cytochrome bc1 reductase complex subunit QcrA</fullName>
    </alternativeName>
</protein>
<comment type="function">
    <text evidence="1">Iron-sulfur subunit of the cytochrome bc1 complex, an essential component of the respiratory electron transport chain required for ATP synthesis. The bc1 complex catalyzes the oxidation of menaquinol and the reduction of cytochrome c in the respiratory chain. The bc1 complex operates through a Q-cycle mechanism that couples electron transfer to generation of the proton gradient that drives ATP synthesis.</text>
</comment>
<evidence type="ECO:0000256" key="7">
    <source>
        <dbReference type="ARBA" id="ARBA00023157"/>
    </source>
</evidence>
<dbReference type="PROSITE" id="PS51257">
    <property type="entry name" value="PROKAR_LIPOPROTEIN"/>
    <property type="match status" value="1"/>
</dbReference>
<dbReference type="PRINTS" id="PR00162">
    <property type="entry name" value="RIESKE"/>
</dbReference>
<keyword evidence="3" id="KW-0001">2Fe-2S</keyword>
<feature type="region of interest" description="Disordered" evidence="10">
    <location>
        <begin position="32"/>
        <end position="79"/>
    </location>
</feature>
<evidence type="ECO:0000256" key="5">
    <source>
        <dbReference type="ARBA" id="ARBA00023004"/>
    </source>
</evidence>
<evidence type="ECO:0000256" key="8">
    <source>
        <dbReference type="ARBA" id="ARBA00029586"/>
    </source>
</evidence>
<dbReference type="InterPro" id="IPR014349">
    <property type="entry name" value="Rieske_Fe-S_prot"/>
</dbReference>
<evidence type="ECO:0000256" key="1">
    <source>
        <dbReference type="ARBA" id="ARBA00002494"/>
    </source>
</evidence>
<proteinExistence type="predicted"/>
<keyword evidence="4" id="KW-0479">Metal-binding</keyword>
<comment type="cofactor">
    <cofactor evidence="9">
        <name>[2Fe-2S] cluster</name>
        <dbReference type="ChEBI" id="CHEBI:190135"/>
    </cofactor>
</comment>